<dbReference type="AlphaFoldDB" id="A0A6M2DA27"/>
<sequence>MMISIFVMVIFCSTYCHRLPVLQAYYSFALLPIVDFLPNSTHPFSSAATLYTYEPFLCLRTYTNSMTVFFLTKAVSSWPDLWTSWLVSFLPVNIL</sequence>
<evidence type="ECO:0000256" key="1">
    <source>
        <dbReference type="SAM" id="SignalP"/>
    </source>
</evidence>
<dbReference type="EMBL" id="GHWJ01010199">
    <property type="protein sequence ID" value="NOV42936.1"/>
    <property type="molecule type" value="Transcribed_RNA"/>
</dbReference>
<reference evidence="2" key="1">
    <citation type="submission" date="2019-09" db="EMBL/GenBank/DDBJ databases">
        <title>Organ-specific transcriptomic study of the physiology of the cattle tick, Rhipicephalus microplus.</title>
        <authorList>
            <person name="Tirloni L."/>
            <person name="Braz G."/>
            <person name="Gandara A.C.P."/>
            <person name="Sabadin G.A."/>
            <person name="da Silva R.M."/>
            <person name="Guizzo M.G."/>
            <person name="Machado J.A."/>
            <person name="Costa E.P."/>
            <person name="Gomes H.F."/>
            <person name="Moraes J."/>
            <person name="Mota M.B.S."/>
            <person name="Mesquita R.D."/>
            <person name="Alvarenga P.H."/>
            <person name="Alves F."/>
            <person name="Seixas A."/>
            <person name="da Fonseca R.N."/>
            <person name="Fogaca A."/>
            <person name="Logullo C."/>
            <person name="Tanaka A."/>
            <person name="Daffre S."/>
            <person name="Termignoni C."/>
            <person name="Vaz I.S.Jr."/>
            <person name="Oliveira P.L."/>
            <person name="Ribeiro J.M."/>
        </authorList>
    </citation>
    <scope>NUCLEOTIDE SEQUENCE</scope>
    <source>
        <strain evidence="2">Porto Alegre</strain>
    </source>
</reference>
<evidence type="ECO:0000313" key="2">
    <source>
        <dbReference type="EMBL" id="NOV42936.1"/>
    </source>
</evidence>
<keyword evidence="1" id="KW-0732">Signal</keyword>
<protein>
    <submittedName>
        <fullName evidence="2">Putative secreted protein</fullName>
    </submittedName>
</protein>
<accession>A0A6M2DA27</accession>
<feature type="signal peptide" evidence="1">
    <location>
        <begin position="1"/>
        <end position="16"/>
    </location>
</feature>
<name>A0A6M2DA27_RHIMP</name>
<proteinExistence type="predicted"/>
<organism evidence="2">
    <name type="scientific">Rhipicephalus microplus</name>
    <name type="common">Cattle tick</name>
    <name type="synonym">Boophilus microplus</name>
    <dbReference type="NCBI Taxonomy" id="6941"/>
    <lineage>
        <taxon>Eukaryota</taxon>
        <taxon>Metazoa</taxon>
        <taxon>Ecdysozoa</taxon>
        <taxon>Arthropoda</taxon>
        <taxon>Chelicerata</taxon>
        <taxon>Arachnida</taxon>
        <taxon>Acari</taxon>
        <taxon>Parasitiformes</taxon>
        <taxon>Ixodida</taxon>
        <taxon>Ixodoidea</taxon>
        <taxon>Ixodidae</taxon>
        <taxon>Rhipicephalinae</taxon>
        <taxon>Rhipicephalus</taxon>
        <taxon>Boophilus</taxon>
    </lineage>
</organism>
<feature type="chain" id="PRO_5026708135" evidence="1">
    <location>
        <begin position="17"/>
        <end position="95"/>
    </location>
</feature>